<dbReference type="InterPro" id="IPR036576">
    <property type="entry name" value="WRKY_dom_sf"/>
</dbReference>
<gene>
    <name evidence="7" type="ORF">V8G54_026430</name>
</gene>
<evidence type="ECO:0000256" key="2">
    <source>
        <dbReference type="ARBA" id="ARBA00023015"/>
    </source>
</evidence>
<proteinExistence type="predicted"/>
<name>A0AAQ3RQI0_VIGMU</name>
<dbReference type="GO" id="GO:0043565">
    <property type="term" value="F:sequence-specific DNA binding"/>
    <property type="evidence" value="ECO:0007669"/>
    <property type="project" value="InterPro"/>
</dbReference>
<protein>
    <recommendedName>
        <fullName evidence="6">WRKY domain-containing protein</fullName>
    </recommendedName>
</protein>
<keyword evidence="4" id="KW-0804">Transcription</keyword>
<evidence type="ECO:0000256" key="3">
    <source>
        <dbReference type="ARBA" id="ARBA00023125"/>
    </source>
</evidence>
<dbReference type="GO" id="GO:0003700">
    <property type="term" value="F:DNA-binding transcription factor activity"/>
    <property type="evidence" value="ECO:0007669"/>
    <property type="project" value="InterPro"/>
</dbReference>
<feature type="domain" description="WRKY" evidence="6">
    <location>
        <begin position="156"/>
        <end position="224"/>
    </location>
</feature>
<keyword evidence="3" id="KW-0238">DNA-binding</keyword>
<evidence type="ECO:0000313" key="7">
    <source>
        <dbReference type="EMBL" id="WVZ00361.1"/>
    </source>
</evidence>
<accession>A0AAQ3RQI0</accession>
<evidence type="ECO:0000259" key="6">
    <source>
        <dbReference type="PROSITE" id="PS50811"/>
    </source>
</evidence>
<dbReference type="InterPro" id="IPR044810">
    <property type="entry name" value="WRKY_plant"/>
</dbReference>
<organism evidence="7 8">
    <name type="scientific">Vigna mungo</name>
    <name type="common">Black gram</name>
    <name type="synonym">Phaseolus mungo</name>
    <dbReference type="NCBI Taxonomy" id="3915"/>
    <lineage>
        <taxon>Eukaryota</taxon>
        <taxon>Viridiplantae</taxon>
        <taxon>Streptophyta</taxon>
        <taxon>Embryophyta</taxon>
        <taxon>Tracheophyta</taxon>
        <taxon>Spermatophyta</taxon>
        <taxon>Magnoliopsida</taxon>
        <taxon>eudicotyledons</taxon>
        <taxon>Gunneridae</taxon>
        <taxon>Pentapetalae</taxon>
        <taxon>rosids</taxon>
        <taxon>fabids</taxon>
        <taxon>Fabales</taxon>
        <taxon>Fabaceae</taxon>
        <taxon>Papilionoideae</taxon>
        <taxon>50 kb inversion clade</taxon>
        <taxon>NPAAA clade</taxon>
        <taxon>indigoferoid/millettioid clade</taxon>
        <taxon>Phaseoleae</taxon>
        <taxon>Vigna</taxon>
    </lineage>
</organism>
<dbReference type="SMART" id="SM00774">
    <property type="entry name" value="WRKY"/>
    <property type="match status" value="1"/>
</dbReference>
<dbReference type="GO" id="GO:0005634">
    <property type="term" value="C:nucleus"/>
    <property type="evidence" value="ECO:0007669"/>
    <property type="project" value="UniProtKB-SubCell"/>
</dbReference>
<dbReference type="EMBL" id="CP144693">
    <property type="protein sequence ID" value="WVZ00361.1"/>
    <property type="molecule type" value="Genomic_DNA"/>
</dbReference>
<dbReference type="PROSITE" id="PS50811">
    <property type="entry name" value="WRKY"/>
    <property type="match status" value="1"/>
</dbReference>
<evidence type="ECO:0000256" key="5">
    <source>
        <dbReference type="ARBA" id="ARBA00023242"/>
    </source>
</evidence>
<dbReference type="Gene3D" id="2.20.25.80">
    <property type="entry name" value="WRKY domain"/>
    <property type="match status" value="1"/>
</dbReference>
<reference evidence="7 8" key="1">
    <citation type="journal article" date="2023" name="Life. Sci Alliance">
        <title>Evolutionary insights into 3D genome organization and epigenetic landscape of Vigna mungo.</title>
        <authorList>
            <person name="Junaid A."/>
            <person name="Singh B."/>
            <person name="Bhatia S."/>
        </authorList>
    </citation>
    <scope>NUCLEOTIDE SEQUENCE [LARGE SCALE GENOMIC DNA]</scope>
    <source>
        <strain evidence="7">Urdbean</strain>
    </source>
</reference>
<keyword evidence="5" id="KW-0539">Nucleus</keyword>
<keyword evidence="2" id="KW-0805">Transcription regulation</keyword>
<dbReference type="Proteomes" id="UP001374535">
    <property type="component" value="Chromosome 8"/>
</dbReference>
<keyword evidence="8" id="KW-1185">Reference proteome</keyword>
<dbReference type="PANTHER" id="PTHR31282">
    <property type="entry name" value="WRKY TRANSCRIPTION FACTOR 21-RELATED"/>
    <property type="match status" value="1"/>
</dbReference>
<evidence type="ECO:0000313" key="8">
    <source>
        <dbReference type="Proteomes" id="UP001374535"/>
    </source>
</evidence>
<dbReference type="Pfam" id="PF03106">
    <property type="entry name" value="WRKY"/>
    <property type="match status" value="1"/>
</dbReference>
<comment type="subcellular location">
    <subcellularLocation>
        <location evidence="1">Nucleus</location>
    </subcellularLocation>
</comment>
<evidence type="ECO:0000256" key="4">
    <source>
        <dbReference type="ARBA" id="ARBA00023163"/>
    </source>
</evidence>
<dbReference type="AlphaFoldDB" id="A0AAQ3RQI0"/>
<dbReference type="SUPFAM" id="SSF118290">
    <property type="entry name" value="WRKY DNA-binding domain"/>
    <property type="match status" value="1"/>
</dbReference>
<dbReference type="InterPro" id="IPR003657">
    <property type="entry name" value="WRKY_dom"/>
</dbReference>
<evidence type="ECO:0000256" key="1">
    <source>
        <dbReference type="ARBA" id="ARBA00004123"/>
    </source>
</evidence>
<sequence>MVSVSLFGGHNRNSVMARRKMENQIPNGKRAMEEELNRGRDMANQLLEVLAYDKSITHLQKEEEGSSKSVLPFVEDLVRKVLCSFTNTLLLLNSSNDVSHELLPSITLRDVSSSTTTSPKNLESVDETCKNRSILTTENRRRGYKRKSIAPSWEKNSSILIEDGYVWRKYGQKMTLNAKYLRSYYRCTHKNDQGCQAMKQVQRIQDVPPLYRTTYYGHHTCKSRMNSEIVLEPLSPSPSSTLLSFNSSSRCKQENPFPSSLLASTKHELVEVIHDEHSAQNQLSSLEDILLHDCEVDCDYSRGVANMLSSAESVEFENVFMSSLDFVS</sequence>